<dbReference type="STRING" id="648757.Rvan_2175"/>
<evidence type="ECO:0000256" key="1">
    <source>
        <dbReference type="ARBA" id="ARBA00023015"/>
    </source>
</evidence>
<keyword evidence="3" id="KW-0804">Transcription</keyword>
<keyword evidence="6" id="KW-1185">Reference proteome</keyword>
<dbReference type="HOGENOM" id="CLU_083287_18_7_5"/>
<dbReference type="AlphaFoldDB" id="E3I2P1"/>
<gene>
    <name evidence="5" type="ordered locus">Rvan_2175</name>
</gene>
<evidence type="ECO:0000256" key="3">
    <source>
        <dbReference type="ARBA" id="ARBA00023163"/>
    </source>
</evidence>
<dbReference type="PANTHER" id="PTHR42756:SF1">
    <property type="entry name" value="TRANSCRIPTIONAL REPRESSOR OF EMRAB OPERON"/>
    <property type="match status" value="1"/>
</dbReference>
<organism evidence="5 6">
    <name type="scientific">Rhodomicrobium vannielii (strain ATCC 17100 / DSM 162 / LMG 4299 / NCIMB 10020 / ATH 3.1.1)</name>
    <dbReference type="NCBI Taxonomy" id="648757"/>
    <lineage>
        <taxon>Bacteria</taxon>
        <taxon>Pseudomonadati</taxon>
        <taxon>Pseudomonadota</taxon>
        <taxon>Alphaproteobacteria</taxon>
        <taxon>Hyphomicrobiales</taxon>
        <taxon>Hyphomicrobiaceae</taxon>
        <taxon>Rhodomicrobium</taxon>
    </lineage>
</organism>
<protein>
    <submittedName>
        <fullName evidence="5">Transcriptional regulator, MarR family</fullName>
    </submittedName>
</protein>
<dbReference type="PANTHER" id="PTHR42756">
    <property type="entry name" value="TRANSCRIPTIONAL REGULATOR, MARR"/>
    <property type="match status" value="1"/>
</dbReference>
<dbReference type="eggNOG" id="COG1846">
    <property type="taxonomic scope" value="Bacteria"/>
</dbReference>
<evidence type="ECO:0000313" key="6">
    <source>
        <dbReference type="Proteomes" id="UP000001399"/>
    </source>
</evidence>
<evidence type="ECO:0000256" key="2">
    <source>
        <dbReference type="ARBA" id="ARBA00023125"/>
    </source>
</evidence>
<evidence type="ECO:0000313" key="5">
    <source>
        <dbReference type="EMBL" id="ADP71400.1"/>
    </source>
</evidence>
<dbReference type="EMBL" id="CP002292">
    <property type="protein sequence ID" value="ADP71400.1"/>
    <property type="molecule type" value="Genomic_DNA"/>
</dbReference>
<dbReference type="InterPro" id="IPR000835">
    <property type="entry name" value="HTH_MarR-typ"/>
</dbReference>
<evidence type="ECO:0000259" key="4">
    <source>
        <dbReference type="PROSITE" id="PS50995"/>
    </source>
</evidence>
<proteinExistence type="predicted"/>
<dbReference type="Pfam" id="PF12802">
    <property type="entry name" value="MarR_2"/>
    <property type="match status" value="1"/>
</dbReference>
<dbReference type="SMART" id="SM00347">
    <property type="entry name" value="HTH_MARR"/>
    <property type="match status" value="1"/>
</dbReference>
<reference evidence="6" key="1">
    <citation type="journal article" date="2011" name="J. Bacteriol.">
        <title>Genome sequences of eight morphologically diverse alphaproteobacteria.</title>
        <authorList>
            <consortium name="US DOE Joint Genome Institute"/>
            <person name="Brown P.J."/>
            <person name="Kysela D.T."/>
            <person name="Buechlein A."/>
            <person name="Hemmerich C."/>
            <person name="Brun Y.V."/>
        </authorList>
    </citation>
    <scope>NUCLEOTIDE SEQUENCE [LARGE SCALE GENOMIC DNA]</scope>
    <source>
        <strain evidence="6">ATCC 17100 / ATH 3.1.1 / DSM 162 / LMG 4299</strain>
    </source>
</reference>
<accession>E3I2P1</accession>
<dbReference type="PRINTS" id="PR00598">
    <property type="entry name" value="HTHMARR"/>
</dbReference>
<dbReference type="Gene3D" id="1.10.10.10">
    <property type="entry name" value="Winged helix-like DNA-binding domain superfamily/Winged helix DNA-binding domain"/>
    <property type="match status" value="1"/>
</dbReference>
<dbReference type="GO" id="GO:0003700">
    <property type="term" value="F:DNA-binding transcription factor activity"/>
    <property type="evidence" value="ECO:0007669"/>
    <property type="project" value="InterPro"/>
</dbReference>
<dbReference type="InterPro" id="IPR036390">
    <property type="entry name" value="WH_DNA-bd_sf"/>
</dbReference>
<dbReference type="KEGG" id="rva:Rvan_2175"/>
<dbReference type="InterPro" id="IPR036388">
    <property type="entry name" value="WH-like_DNA-bd_sf"/>
</dbReference>
<sequence length="152" mass="16680">MTDKDSKLYNIDRTDSAGYMTNWAARLFARSMDRRLKPLGLSTGHLPMFFALGNGGALSQKALTEFAAIEQPTMAATLSRMERDGLIHREPDANDRRSMLISLTPLALEKLPAVREAIETLNEKALGALSEEERDAFLASLAKIVAALADDD</sequence>
<dbReference type="PROSITE" id="PS50995">
    <property type="entry name" value="HTH_MARR_2"/>
    <property type="match status" value="1"/>
</dbReference>
<dbReference type="Proteomes" id="UP000001399">
    <property type="component" value="Chromosome"/>
</dbReference>
<dbReference type="GO" id="GO:0003677">
    <property type="term" value="F:DNA binding"/>
    <property type="evidence" value="ECO:0007669"/>
    <property type="project" value="UniProtKB-KW"/>
</dbReference>
<keyword evidence="2" id="KW-0238">DNA-binding</keyword>
<name>E3I2P1_RHOVT</name>
<feature type="domain" description="HTH marR-type" evidence="4">
    <location>
        <begin position="1"/>
        <end position="146"/>
    </location>
</feature>
<dbReference type="SUPFAM" id="SSF46785">
    <property type="entry name" value="Winged helix' DNA-binding domain"/>
    <property type="match status" value="1"/>
</dbReference>
<keyword evidence="1" id="KW-0805">Transcription regulation</keyword>